<organism evidence="12 13">
    <name type="scientific">Motilibacter peucedani</name>
    <dbReference type="NCBI Taxonomy" id="598650"/>
    <lineage>
        <taxon>Bacteria</taxon>
        <taxon>Bacillati</taxon>
        <taxon>Actinomycetota</taxon>
        <taxon>Actinomycetes</taxon>
        <taxon>Motilibacterales</taxon>
        <taxon>Motilibacteraceae</taxon>
        <taxon>Motilibacter</taxon>
    </lineage>
</organism>
<dbReference type="RefSeq" id="WP_121193196.1">
    <property type="nucleotide sequence ID" value="NZ_RBWV01000011.1"/>
</dbReference>
<feature type="transmembrane region" description="Helical" evidence="11">
    <location>
        <begin position="112"/>
        <end position="132"/>
    </location>
</feature>
<evidence type="ECO:0000256" key="4">
    <source>
        <dbReference type="ARBA" id="ARBA00022475"/>
    </source>
</evidence>
<comment type="caution">
    <text evidence="12">The sequence shown here is derived from an EMBL/GenBank/DDBJ whole genome shotgun (WGS) entry which is preliminary data.</text>
</comment>
<keyword evidence="7 11" id="KW-0915">Sodium</keyword>
<feature type="transmembrane region" description="Helical" evidence="11">
    <location>
        <begin position="373"/>
        <end position="395"/>
    </location>
</feature>
<keyword evidence="4 11" id="KW-1003">Cell membrane</keyword>
<feature type="transmembrane region" description="Helical" evidence="11">
    <location>
        <begin position="197"/>
        <end position="216"/>
    </location>
</feature>
<feature type="transmembrane region" description="Helical" evidence="11">
    <location>
        <begin position="25"/>
        <end position="47"/>
    </location>
</feature>
<dbReference type="InterPro" id="IPR023171">
    <property type="entry name" value="Na/H_antiporter_dom_sf"/>
</dbReference>
<protein>
    <recommendedName>
        <fullName evidence="11">Na(+)/H(+) antiporter NhaA</fullName>
    </recommendedName>
    <alternativeName>
        <fullName evidence="11">Sodium/proton antiporter NhaA</fullName>
    </alternativeName>
</protein>
<proteinExistence type="inferred from homology"/>
<comment type="similarity">
    <text evidence="11">Belongs to the NhaA Na(+)/H(+) (TC 2.A.33) antiporter family.</text>
</comment>
<feature type="transmembrane region" description="Helical" evidence="11">
    <location>
        <begin position="167"/>
        <end position="191"/>
    </location>
</feature>
<keyword evidence="3 11" id="KW-0050">Antiport</keyword>
<evidence type="ECO:0000256" key="2">
    <source>
        <dbReference type="ARBA" id="ARBA00022448"/>
    </source>
</evidence>
<dbReference type="NCBIfam" id="TIGR00773">
    <property type="entry name" value="NhaA"/>
    <property type="match status" value="1"/>
</dbReference>
<comment type="subcellular location">
    <subcellularLocation>
        <location evidence="1">Cell inner membrane</location>
        <topology evidence="1">Multi-pass membrane protein</topology>
    </subcellularLocation>
    <subcellularLocation>
        <location evidence="11">Cell membrane</location>
        <topology evidence="11">Multi-pass membrane protein</topology>
    </subcellularLocation>
</comment>
<keyword evidence="10 11" id="KW-0739">Sodium transport</keyword>
<accession>A0A420XQ97</accession>
<dbReference type="EMBL" id="RBWV01000011">
    <property type="protein sequence ID" value="RKS75424.1"/>
    <property type="molecule type" value="Genomic_DNA"/>
</dbReference>
<evidence type="ECO:0000256" key="3">
    <source>
        <dbReference type="ARBA" id="ARBA00022449"/>
    </source>
</evidence>
<dbReference type="PANTHER" id="PTHR30341:SF0">
    <property type="entry name" value="NA(+)_H(+) ANTIPORTER NHAA"/>
    <property type="match status" value="1"/>
</dbReference>
<dbReference type="Pfam" id="PF06965">
    <property type="entry name" value="Na_H_antiport_1"/>
    <property type="match status" value="1"/>
</dbReference>
<evidence type="ECO:0000256" key="6">
    <source>
        <dbReference type="ARBA" id="ARBA00022989"/>
    </source>
</evidence>
<dbReference type="Proteomes" id="UP000281955">
    <property type="component" value="Unassembled WGS sequence"/>
</dbReference>
<dbReference type="OrthoDB" id="117402at2"/>
<keyword evidence="8 11" id="KW-0406">Ion transport</keyword>
<dbReference type="GO" id="GO:0015385">
    <property type="term" value="F:sodium:proton antiporter activity"/>
    <property type="evidence" value="ECO:0007669"/>
    <property type="project" value="UniProtKB-UniRule"/>
</dbReference>
<keyword evidence="6 11" id="KW-1133">Transmembrane helix</keyword>
<evidence type="ECO:0000256" key="9">
    <source>
        <dbReference type="ARBA" id="ARBA00023136"/>
    </source>
</evidence>
<feature type="transmembrane region" description="Helical" evidence="11">
    <location>
        <begin position="407"/>
        <end position="427"/>
    </location>
</feature>
<reference evidence="12 13" key="1">
    <citation type="submission" date="2018-10" db="EMBL/GenBank/DDBJ databases">
        <title>Genomic Encyclopedia of Archaeal and Bacterial Type Strains, Phase II (KMG-II): from individual species to whole genera.</title>
        <authorList>
            <person name="Goeker M."/>
        </authorList>
    </citation>
    <scope>NUCLEOTIDE SEQUENCE [LARGE SCALE GENOMIC DNA]</scope>
    <source>
        <strain evidence="12 13">RP-AC37</strain>
    </source>
</reference>
<comment type="catalytic activity">
    <reaction evidence="11">
        <text>Na(+)(in) + 2 H(+)(out) = Na(+)(out) + 2 H(+)(in)</text>
        <dbReference type="Rhea" id="RHEA:29251"/>
        <dbReference type="ChEBI" id="CHEBI:15378"/>
        <dbReference type="ChEBI" id="CHEBI:29101"/>
    </reaction>
</comment>
<keyword evidence="2 11" id="KW-0813">Transport</keyword>
<evidence type="ECO:0000256" key="8">
    <source>
        <dbReference type="ARBA" id="ARBA00023065"/>
    </source>
</evidence>
<feature type="transmembrane region" description="Helical" evidence="11">
    <location>
        <begin position="138"/>
        <end position="160"/>
    </location>
</feature>
<keyword evidence="5 11" id="KW-0812">Transmembrane</keyword>
<evidence type="ECO:0000313" key="13">
    <source>
        <dbReference type="Proteomes" id="UP000281955"/>
    </source>
</evidence>
<evidence type="ECO:0000256" key="11">
    <source>
        <dbReference type="HAMAP-Rule" id="MF_01844"/>
    </source>
</evidence>
<evidence type="ECO:0000256" key="7">
    <source>
        <dbReference type="ARBA" id="ARBA00023053"/>
    </source>
</evidence>
<dbReference type="AlphaFoldDB" id="A0A420XQ97"/>
<dbReference type="GO" id="GO:0006885">
    <property type="term" value="P:regulation of pH"/>
    <property type="evidence" value="ECO:0007669"/>
    <property type="project" value="UniProtKB-UniRule"/>
</dbReference>
<name>A0A420XQ97_9ACTN</name>
<dbReference type="InterPro" id="IPR004670">
    <property type="entry name" value="NhaA"/>
</dbReference>
<keyword evidence="9 11" id="KW-0472">Membrane</keyword>
<feature type="transmembrane region" description="Helical" evidence="11">
    <location>
        <begin position="306"/>
        <end position="324"/>
    </location>
</feature>
<dbReference type="HAMAP" id="MF_01844">
    <property type="entry name" value="NhaA"/>
    <property type="match status" value="1"/>
</dbReference>
<sequence length="459" mass="47817">MSTVVPPGPPLRFSAPRLSPSVRAFVANEAGSAVVLLAATLVALAWANSPWWHSYDSLWETPVSLRVGSEAMTLDLRHVVNDAAMALFFLVLGLEITSEVTTGDLRDPRKVVVPALGAVGGMLVPVAIYLAVDHSSQTAHGWGVVMSTDTAFVLGVLALFGPRCPDALRLFLLTLAVVDDIGAITVLAVAYTESVRVWPLVVAAALLAAFAALRWLGAWRTTPYVLLGVALWCAVYRSGVHPTLAGVLVGLLVPATPVHEDQTRRLLFFGRALAEEPTAAQARVATLAVQATVPTGERLQRELHPWSAYVVVPLFGLANAGVHVDGGVLHDASTSPLTLGIVVALVVGNAVGITLASWAALRSGLGDLPGRVRYGHLVGGAVLAGMGFTISLFVADLAFDDPVLRDQAKIGVLAGSLVAAVLGTLVIRFMGERSPLCTPASGLPAGSLPPLPWTSPAGG</sequence>
<dbReference type="Gene3D" id="1.20.1530.10">
    <property type="entry name" value="Na+/H+ antiporter like domain"/>
    <property type="match status" value="1"/>
</dbReference>
<evidence type="ECO:0000256" key="5">
    <source>
        <dbReference type="ARBA" id="ARBA00022692"/>
    </source>
</evidence>
<feature type="transmembrane region" description="Helical" evidence="11">
    <location>
        <begin position="336"/>
        <end position="361"/>
    </location>
</feature>
<keyword evidence="13" id="KW-1185">Reference proteome</keyword>
<evidence type="ECO:0000256" key="10">
    <source>
        <dbReference type="ARBA" id="ARBA00023201"/>
    </source>
</evidence>
<dbReference type="PANTHER" id="PTHR30341">
    <property type="entry name" value="SODIUM ION/PROTON ANTIPORTER NHAA-RELATED"/>
    <property type="match status" value="1"/>
</dbReference>
<evidence type="ECO:0000313" key="12">
    <source>
        <dbReference type="EMBL" id="RKS75424.1"/>
    </source>
</evidence>
<comment type="function">
    <text evidence="11">Na(+)/H(+) antiporter that extrudes sodium in exchange for external protons.</text>
</comment>
<gene>
    <name evidence="11" type="primary">nhaA</name>
    <name evidence="12" type="ORF">CLV35_1890</name>
</gene>
<evidence type="ECO:0000256" key="1">
    <source>
        <dbReference type="ARBA" id="ARBA00004429"/>
    </source>
</evidence>
<dbReference type="GO" id="GO:0005886">
    <property type="term" value="C:plasma membrane"/>
    <property type="evidence" value="ECO:0007669"/>
    <property type="project" value="UniProtKB-SubCell"/>
</dbReference>
<dbReference type="InParanoid" id="A0A420XQ97"/>